<dbReference type="Proteomes" id="UP000304953">
    <property type="component" value="Unassembled WGS sequence"/>
</dbReference>
<comment type="caution">
    <text evidence="1">The sequence shown here is derived from an EMBL/GenBank/DDBJ whole genome shotgun (WGS) entry which is preliminary data.</text>
</comment>
<sequence>MGQKVLERRKNSDWELQVIPGTYYIDFDQEDEFRQSLSRRSQKAAGRRKKKKSRRIGRILLGAGALYLLAVSLPAAGRILISKKTESERFLSRLESEAAGEAYPEELLEMLEKNEETYEFVSGYPNRADYMGKEIDLTADYMDGKTPLLMQWDMRWGYDSYGQDMIAVAGCGPTCMTMAYLYLTGDLSMNPRRMAEYACENGFCTEAGTSWEFFTAGAAELGLSGSELPLGETQIKHALDQGNLVICSMRPGDFTTTGHFILLRGYDEKGFYVNDPNSKKNSEKQWDYDRISGQIKCLWSIGAEK</sequence>
<gene>
    <name evidence="1" type="ORF">E5329_11980</name>
</gene>
<evidence type="ECO:0000313" key="1">
    <source>
        <dbReference type="EMBL" id="TGY96027.1"/>
    </source>
</evidence>
<dbReference type="EMBL" id="SRYA01000021">
    <property type="protein sequence ID" value="TGY96027.1"/>
    <property type="molecule type" value="Genomic_DNA"/>
</dbReference>
<evidence type="ECO:0000313" key="2">
    <source>
        <dbReference type="Proteomes" id="UP000304953"/>
    </source>
</evidence>
<proteinExistence type="predicted"/>
<keyword evidence="2" id="KW-1185">Reference proteome</keyword>
<organism evidence="1 2">
    <name type="scientific">Petralouisia muris</name>
    <dbReference type="NCBI Taxonomy" id="3032872"/>
    <lineage>
        <taxon>Bacteria</taxon>
        <taxon>Bacillati</taxon>
        <taxon>Bacillota</taxon>
        <taxon>Clostridia</taxon>
        <taxon>Lachnospirales</taxon>
        <taxon>Lachnospiraceae</taxon>
        <taxon>Petralouisia</taxon>
    </lineage>
</organism>
<accession>A0AC61RWC8</accession>
<reference evidence="1" key="1">
    <citation type="submission" date="2019-04" db="EMBL/GenBank/DDBJ databases">
        <title>Microbes associate with the intestines of laboratory mice.</title>
        <authorList>
            <person name="Navarre W."/>
            <person name="Wong E."/>
            <person name="Huang K."/>
            <person name="Tropini C."/>
            <person name="Ng K."/>
            <person name="Yu B."/>
        </authorList>
    </citation>
    <scope>NUCLEOTIDE SEQUENCE</scope>
    <source>
        <strain evidence="1">NM01_1-7b</strain>
    </source>
</reference>
<name>A0AC61RWC8_9FIRM</name>
<protein>
    <submittedName>
        <fullName evidence="1">Uncharacterized protein</fullName>
    </submittedName>
</protein>